<dbReference type="InterPro" id="IPR045188">
    <property type="entry name" value="Boi1/Boi2-like"/>
</dbReference>
<dbReference type="EMBL" id="CAXKWB010003571">
    <property type="protein sequence ID" value="CAL4069521.1"/>
    <property type="molecule type" value="Genomic_DNA"/>
</dbReference>
<sequence>MAEDHISHTNYIALSDDDSDDEAQHNYGPRQPTEMQGTVLKWTNYIHGWQNRYMVLKDGTMSYFRNQDETAYGCRGSISVQRANVKPHEIDENRFDVCLNDCVWYLRTLTPEEKHQWVDAVEQHKVQ</sequence>
<comment type="caution">
    <text evidence="4">The sequence shown here is derived from an EMBL/GenBank/DDBJ whole genome shotgun (WGS) entry which is preliminary data.</text>
</comment>
<dbReference type="AlphaFoldDB" id="A0AAV2Q3D9"/>
<evidence type="ECO:0000256" key="1">
    <source>
        <dbReference type="ARBA" id="ARBA00022553"/>
    </source>
</evidence>
<dbReference type="InterPro" id="IPR001849">
    <property type="entry name" value="PH_domain"/>
</dbReference>
<dbReference type="GO" id="GO:0005769">
    <property type="term" value="C:early endosome"/>
    <property type="evidence" value="ECO:0007669"/>
    <property type="project" value="TreeGrafter"/>
</dbReference>
<feature type="non-terminal residue" evidence="4">
    <location>
        <position position="127"/>
    </location>
</feature>
<evidence type="ECO:0000313" key="5">
    <source>
        <dbReference type="Proteomes" id="UP001497623"/>
    </source>
</evidence>
<protein>
    <recommendedName>
        <fullName evidence="3">PH domain-containing protein</fullName>
    </recommendedName>
</protein>
<organism evidence="4 5">
    <name type="scientific">Meganyctiphanes norvegica</name>
    <name type="common">Northern krill</name>
    <name type="synonym">Thysanopoda norvegica</name>
    <dbReference type="NCBI Taxonomy" id="48144"/>
    <lineage>
        <taxon>Eukaryota</taxon>
        <taxon>Metazoa</taxon>
        <taxon>Ecdysozoa</taxon>
        <taxon>Arthropoda</taxon>
        <taxon>Crustacea</taxon>
        <taxon>Multicrustacea</taxon>
        <taxon>Malacostraca</taxon>
        <taxon>Eumalacostraca</taxon>
        <taxon>Eucarida</taxon>
        <taxon>Euphausiacea</taxon>
        <taxon>Euphausiidae</taxon>
        <taxon>Meganyctiphanes</taxon>
    </lineage>
</organism>
<feature type="domain" description="PH" evidence="3">
    <location>
        <begin position="32"/>
        <end position="126"/>
    </location>
</feature>
<dbReference type="InterPro" id="IPR011993">
    <property type="entry name" value="PH-like_dom_sf"/>
</dbReference>
<feature type="region of interest" description="Disordered" evidence="2">
    <location>
        <begin position="1"/>
        <end position="33"/>
    </location>
</feature>
<dbReference type="Pfam" id="PF00169">
    <property type="entry name" value="PH"/>
    <property type="match status" value="1"/>
</dbReference>
<dbReference type="SUPFAM" id="SSF50729">
    <property type="entry name" value="PH domain-like"/>
    <property type="match status" value="1"/>
</dbReference>
<evidence type="ECO:0000256" key="2">
    <source>
        <dbReference type="SAM" id="MobiDB-lite"/>
    </source>
</evidence>
<dbReference type="PANTHER" id="PTHR22902:SF27">
    <property type="entry name" value="PLECKSTRIN HOMOLOGY DOMAIN-CONTAINING FAMILY A MEMBER 3"/>
    <property type="match status" value="1"/>
</dbReference>
<dbReference type="PANTHER" id="PTHR22902">
    <property type="entry name" value="SESQUIPEDALIAN"/>
    <property type="match status" value="1"/>
</dbReference>
<keyword evidence="5" id="KW-1185">Reference proteome</keyword>
<gene>
    <name evidence="4" type="ORF">MNOR_LOCUS7917</name>
</gene>
<dbReference type="Gene3D" id="2.30.29.30">
    <property type="entry name" value="Pleckstrin-homology domain (PH domain)/Phosphotyrosine-binding domain (PTB)"/>
    <property type="match status" value="1"/>
</dbReference>
<dbReference type="GO" id="GO:0005829">
    <property type="term" value="C:cytosol"/>
    <property type="evidence" value="ECO:0007669"/>
    <property type="project" value="GOC"/>
</dbReference>
<dbReference type="CDD" id="cd13283">
    <property type="entry name" value="PH_GPBP"/>
    <property type="match status" value="1"/>
</dbReference>
<accession>A0AAV2Q3D9</accession>
<dbReference type="GO" id="GO:0001881">
    <property type="term" value="P:receptor recycling"/>
    <property type="evidence" value="ECO:0007669"/>
    <property type="project" value="TreeGrafter"/>
</dbReference>
<dbReference type="GO" id="GO:0055037">
    <property type="term" value="C:recycling endosome"/>
    <property type="evidence" value="ECO:0007669"/>
    <property type="project" value="TreeGrafter"/>
</dbReference>
<evidence type="ECO:0000313" key="4">
    <source>
        <dbReference type="EMBL" id="CAL4069521.1"/>
    </source>
</evidence>
<dbReference type="SMART" id="SM00233">
    <property type="entry name" value="PH"/>
    <property type="match status" value="1"/>
</dbReference>
<dbReference type="PROSITE" id="PS50003">
    <property type="entry name" value="PH_DOMAIN"/>
    <property type="match status" value="1"/>
</dbReference>
<proteinExistence type="predicted"/>
<evidence type="ECO:0000259" key="3">
    <source>
        <dbReference type="PROSITE" id="PS50003"/>
    </source>
</evidence>
<dbReference type="Proteomes" id="UP001497623">
    <property type="component" value="Unassembled WGS sequence"/>
</dbReference>
<dbReference type="GO" id="GO:0007032">
    <property type="term" value="P:endosome organization"/>
    <property type="evidence" value="ECO:0007669"/>
    <property type="project" value="TreeGrafter"/>
</dbReference>
<dbReference type="GO" id="GO:0005802">
    <property type="term" value="C:trans-Golgi network"/>
    <property type="evidence" value="ECO:0007669"/>
    <property type="project" value="TreeGrafter"/>
</dbReference>
<keyword evidence="1" id="KW-0597">Phosphoprotein</keyword>
<name>A0AAV2Q3D9_MEGNR</name>
<dbReference type="GO" id="GO:0042147">
    <property type="term" value="P:retrograde transport, endosome to Golgi"/>
    <property type="evidence" value="ECO:0007669"/>
    <property type="project" value="TreeGrafter"/>
</dbReference>
<reference evidence="4 5" key="1">
    <citation type="submission" date="2024-05" db="EMBL/GenBank/DDBJ databases">
        <authorList>
            <person name="Wallberg A."/>
        </authorList>
    </citation>
    <scope>NUCLEOTIDE SEQUENCE [LARGE SCALE GENOMIC DNA]</scope>
</reference>